<dbReference type="Proteomes" id="UP000298246">
    <property type="component" value="Unassembled WGS sequence"/>
</dbReference>
<protein>
    <submittedName>
        <fullName evidence="1">Uncharacterized protein</fullName>
    </submittedName>
</protein>
<evidence type="ECO:0000313" key="1">
    <source>
        <dbReference type="EMBL" id="TFE87083.1"/>
    </source>
</evidence>
<dbReference type="RefSeq" id="WP_134753498.1">
    <property type="nucleotide sequence ID" value="NZ_MYFO02000013.1"/>
</dbReference>
<dbReference type="OrthoDB" id="9806352at2"/>
<keyword evidence="2" id="KW-1185">Reference proteome</keyword>
<name>A0A4Y8Q080_9BACL</name>
<dbReference type="AlphaFoldDB" id="A0A4Y8Q080"/>
<reference evidence="1 2" key="1">
    <citation type="submission" date="2017-03" db="EMBL/GenBank/DDBJ databases">
        <title>Isolation of Levoglucosan Utilizing Bacteria.</title>
        <authorList>
            <person name="Arya A.S."/>
        </authorList>
    </citation>
    <scope>NUCLEOTIDE SEQUENCE [LARGE SCALE GENOMIC DNA]</scope>
    <source>
        <strain evidence="1 2">MEC069</strain>
    </source>
</reference>
<dbReference type="EMBL" id="MYFO01000015">
    <property type="protein sequence ID" value="TFE87083.1"/>
    <property type="molecule type" value="Genomic_DNA"/>
</dbReference>
<sequence length="95" mass="10448">MALITHINVRSADNEIYCCLRNKVVKLDGQQQQQFCSGCKMFAGDAGGRGVACVWEDVRDIGNPHIVLQPLEEFASNQVRQVPLDGPGLFLQSDS</sequence>
<accession>A0A4Y8Q080</accession>
<gene>
    <name evidence="1" type="ORF">B5M42_13020</name>
</gene>
<proteinExistence type="predicted"/>
<evidence type="ECO:0000313" key="2">
    <source>
        <dbReference type="Proteomes" id="UP000298246"/>
    </source>
</evidence>
<comment type="caution">
    <text evidence="1">The sequence shown here is derived from an EMBL/GenBank/DDBJ whole genome shotgun (WGS) entry which is preliminary data.</text>
</comment>
<organism evidence="1 2">
    <name type="scientific">Paenibacillus athensensis</name>
    <dbReference type="NCBI Taxonomy" id="1967502"/>
    <lineage>
        <taxon>Bacteria</taxon>
        <taxon>Bacillati</taxon>
        <taxon>Bacillota</taxon>
        <taxon>Bacilli</taxon>
        <taxon>Bacillales</taxon>
        <taxon>Paenibacillaceae</taxon>
        <taxon>Paenibacillus</taxon>
    </lineage>
</organism>